<evidence type="ECO:0000313" key="4">
    <source>
        <dbReference type="Proteomes" id="UP000034799"/>
    </source>
</evidence>
<dbReference type="Gene3D" id="2.70.70.10">
    <property type="entry name" value="Glucose Permease (Domain IIA)"/>
    <property type="match status" value="1"/>
</dbReference>
<gene>
    <name evidence="3" type="ORF">UT34_C0001G0064</name>
</gene>
<feature type="coiled-coil region" evidence="1">
    <location>
        <begin position="90"/>
        <end position="145"/>
    </location>
</feature>
<dbReference type="EMBL" id="LBWK01000001">
    <property type="protein sequence ID" value="KKR06024.1"/>
    <property type="molecule type" value="Genomic_DNA"/>
</dbReference>
<evidence type="ECO:0000256" key="1">
    <source>
        <dbReference type="SAM" id="Coils"/>
    </source>
</evidence>
<accession>A0A0G0MPN5</accession>
<comment type="caution">
    <text evidence="3">The sequence shown here is derived from an EMBL/GenBank/DDBJ whole genome shotgun (WGS) entry which is preliminary data.</text>
</comment>
<dbReference type="STRING" id="1619100.UT34_C0001G0064"/>
<keyword evidence="1" id="KW-0175">Coiled coil</keyword>
<proteinExistence type="predicted"/>
<dbReference type="Proteomes" id="UP000034799">
    <property type="component" value="Unassembled WGS sequence"/>
</dbReference>
<dbReference type="CDD" id="cd12797">
    <property type="entry name" value="M23_peptidase"/>
    <property type="match status" value="1"/>
</dbReference>
<feature type="coiled-coil region" evidence="1">
    <location>
        <begin position="202"/>
        <end position="236"/>
    </location>
</feature>
<dbReference type="SUPFAM" id="SSF51261">
    <property type="entry name" value="Duplicated hybrid motif"/>
    <property type="match status" value="1"/>
</dbReference>
<reference evidence="3 4" key="1">
    <citation type="journal article" date="2015" name="Nature">
        <title>rRNA introns, odd ribosomes, and small enigmatic genomes across a large radiation of phyla.</title>
        <authorList>
            <person name="Brown C.T."/>
            <person name="Hug L.A."/>
            <person name="Thomas B.C."/>
            <person name="Sharon I."/>
            <person name="Castelle C.J."/>
            <person name="Singh A."/>
            <person name="Wilkins M.J."/>
            <person name="Williams K.H."/>
            <person name="Banfield J.F."/>
        </authorList>
    </citation>
    <scope>NUCLEOTIDE SEQUENCE [LARGE SCALE GENOMIC DNA]</scope>
</reference>
<dbReference type="InterPro" id="IPR011055">
    <property type="entry name" value="Dup_hybrid_motif"/>
</dbReference>
<name>A0A0G0MPN5_9BACT</name>
<organism evidence="3 4">
    <name type="scientific">candidate division WS6 bacterium GW2011_GWF2_39_15</name>
    <dbReference type="NCBI Taxonomy" id="1619100"/>
    <lineage>
        <taxon>Bacteria</taxon>
        <taxon>Candidatus Dojkabacteria</taxon>
    </lineage>
</organism>
<dbReference type="Pfam" id="PF01551">
    <property type="entry name" value="Peptidase_M23"/>
    <property type="match status" value="1"/>
</dbReference>
<evidence type="ECO:0000313" key="3">
    <source>
        <dbReference type="EMBL" id="KKR06024.1"/>
    </source>
</evidence>
<evidence type="ECO:0000259" key="2">
    <source>
        <dbReference type="Pfam" id="PF01551"/>
    </source>
</evidence>
<sequence length="434" mass="49332">MRKTLNPTKTVHILLTFLLLATYGLWIGLGNRKENMVLAYSTTCPKEIANTPECLVYLQKQKEMIDKDKKNFSQNLSNEQYQQLSLLEKINYLDSQISAMERDIDALEVEMETKNVEIRILGKEIVETENNINTITQEINKLDNSIKKRISISYKYSFVTPVEILFENSNFENLLRKLKYLSETKRKDKELMEQMANQSKVLKQEETLLSEKQRSVERKRQQIEEEKTEQFKLKDQMAAQRSERASLYAESRRREQALLAQLDAARKAESSVEASIIKYIQDHPETMVNSGTVVAGSYIGQMGSTGCSTAPHLHFTIEYTSQPIGYASINPWGGYLKKGPDYWAIYGGWTYYNIHSGSFVTPLTGNAFLTQDHHRGWSGGAPYAVDMSSSDGTATYVRAVKNGTLYKGTEPICGGKYAKVVHSGGIESFYLHLK</sequence>
<dbReference type="InterPro" id="IPR016047">
    <property type="entry name" value="M23ase_b-sheet_dom"/>
</dbReference>
<dbReference type="AlphaFoldDB" id="A0A0G0MPN5"/>
<protein>
    <submittedName>
        <fullName evidence="3">Membrane protein metalloendopeptidase</fullName>
    </submittedName>
</protein>
<feature type="domain" description="M23ase beta-sheet core" evidence="2">
    <location>
        <begin position="291"/>
        <end position="324"/>
    </location>
</feature>
<dbReference type="Gene3D" id="6.10.250.3150">
    <property type="match status" value="1"/>
</dbReference>